<dbReference type="GO" id="GO:0005886">
    <property type="term" value="C:plasma membrane"/>
    <property type="evidence" value="ECO:0007669"/>
    <property type="project" value="InterPro"/>
</dbReference>
<sequence>MMYIRYAFLGLMLAVFVTVALANRDMTTLELLPETLAAFFGFNMALTLPLFVVIGASLVVGLLLGFVWEWLRERGYRAEAARARNECDALRSELGRVRKAAPETQKDDVLAIVESGEAKARQTSVPAIEAR</sequence>
<keyword evidence="2 6" id="KW-0812">Transmembrane</keyword>
<evidence type="ECO:0000313" key="8">
    <source>
        <dbReference type="EMBL" id="NYS24572.1"/>
    </source>
</evidence>
<feature type="domain" description="Lipopolysaccharide assembly protein A" evidence="7">
    <location>
        <begin position="44"/>
        <end position="94"/>
    </location>
</feature>
<name>A0A7Z0HYX0_9RHOB</name>
<evidence type="ECO:0000256" key="1">
    <source>
        <dbReference type="ARBA" id="ARBA00022475"/>
    </source>
</evidence>
<keyword evidence="5" id="KW-0175">Coiled coil</keyword>
<feature type="transmembrane region" description="Helical" evidence="6">
    <location>
        <begin position="46"/>
        <end position="68"/>
    </location>
</feature>
<accession>A0A7Z0HYX0</accession>
<reference evidence="8 9" key="1">
    <citation type="journal article" date="2000" name="Arch. Microbiol.">
        <title>Rhodobaca bogoriensis gen. nov. and sp. nov., an alkaliphilic purple nonsulfur bacterium from African Rift Valley soda lakes.</title>
        <authorList>
            <person name="Milford A.D."/>
            <person name="Achenbach L.A."/>
            <person name="Jung D.O."/>
            <person name="Madigan M.T."/>
        </authorList>
    </citation>
    <scope>NUCLEOTIDE SEQUENCE [LARGE SCALE GENOMIC DNA]</scope>
    <source>
        <strain evidence="8 9">2376</strain>
    </source>
</reference>
<keyword evidence="1" id="KW-1003">Cell membrane</keyword>
<evidence type="ECO:0000256" key="5">
    <source>
        <dbReference type="SAM" id="Coils"/>
    </source>
</evidence>
<comment type="caution">
    <text evidence="8">The sequence shown here is derived from an EMBL/GenBank/DDBJ whole genome shotgun (WGS) entry which is preliminary data.</text>
</comment>
<evidence type="ECO:0000313" key="9">
    <source>
        <dbReference type="Proteomes" id="UP000529417"/>
    </source>
</evidence>
<gene>
    <name evidence="8" type="ORF">HUK65_06165</name>
</gene>
<keyword evidence="9" id="KW-1185">Reference proteome</keyword>
<evidence type="ECO:0000256" key="3">
    <source>
        <dbReference type="ARBA" id="ARBA00022989"/>
    </source>
</evidence>
<proteinExistence type="predicted"/>
<evidence type="ECO:0000256" key="6">
    <source>
        <dbReference type="SAM" id="Phobius"/>
    </source>
</evidence>
<dbReference type="EMBL" id="JACBXS010000009">
    <property type="protein sequence ID" value="NYS24572.1"/>
    <property type="molecule type" value="Genomic_DNA"/>
</dbReference>
<organism evidence="8 9">
    <name type="scientific">Rhabdonatronobacter sediminivivens</name>
    <dbReference type="NCBI Taxonomy" id="2743469"/>
    <lineage>
        <taxon>Bacteria</taxon>
        <taxon>Pseudomonadati</taxon>
        <taxon>Pseudomonadota</taxon>
        <taxon>Alphaproteobacteria</taxon>
        <taxon>Rhodobacterales</taxon>
        <taxon>Paracoccaceae</taxon>
        <taxon>Rhabdonatronobacter</taxon>
    </lineage>
</organism>
<evidence type="ECO:0000259" key="7">
    <source>
        <dbReference type="Pfam" id="PF06305"/>
    </source>
</evidence>
<dbReference type="AlphaFoldDB" id="A0A7Z0HYX0"/>
<dbReference type="InterPro" id="IPR010445">
    <property type="entry name" value="LapA_dom"/>
</dbReference>
<evidence type="ECO:0000256" key="4">
    <source>
        <dbReference type="ARBA" id="ARBA00023136"/>
    </source>
</evidence>
<keyword evidence="3 6" id="KW-1133">Transmembrane helix</keyword>
<dbReference type="Proteomes" id="UP000529417">
    <property type="component" value="Unassembled WGS sequence"/>
</dbReference>
<feature type="coiled-coil region" evidence="5">
    <location>
        <begin position="73"/>
        <end position="100"/>
    </location>
</feature>
<dbReference type="Pfam" id="PF06305">
    <property type="entry name" value="LapA_dom"/>
    <property type="match status" value="1"/>
</dbReference>
<protein>
    <submittedName>
        <fullName evidence="8">LapA family protein</fullName>
    </submittedName>
</protein>
<dbReference type="RefSeq" id="WP_179905278.1">
    <property type="nucleotide sequence ID" value="NZ_JACBXS010000009.1"/>
</dbReference>
<keyword evidence="4 6" id="KW-0472">Membrane</keyword>
<evidence type="ECO:0000256" key="2">
    <source>
        <dbReference type="ARBA" id="ARBA00022692"/>
    </source>
</evidence>